<keyword evidence="1" id="KW-0732">Signal</keyword>
<evidence type="ECO:0000313" key="3">
    <source>
        <dbReference type="Proteomes" id="UP001054945"/>
    </source>
</evidence>
<dbReference type="Proteomes" id="UP001054945">
    <property type="component" value="Unassembled WGS sequence"/>
</dbReference>
<keyword evidence="3" id="KW-1185">Reference proteome</keyword>
<evidence type="ECO:0000313" key="2">
    <source>
        <dbReference type="EMBL" id="GIX66596.1"/>
    </source>
</evidence>
<dbReference type="EMBL" id="BPLR01019327">
    <property type="protein sequence ID" value="GIX66596.1"/>
    <property type="molecule type" value="Genomic_DNA"/>
</dbReference>
<dbReference type="AlphaFoldDB" id="A0AAV4M5C8"/>
<name>A0AAV4M5C8_CAEEX</name>
<feature type="signal peptide" evidence="1">
    <location>
        <begin position="1"/>
        <end position="16"/>
    </location>
</feature>
<accession>A0AAV4M5C8</accession>
<reference evidence="2 3" key="1">
    <citation type="submission" date="2021-06" db="EMBL/GenBank/DDBJ databases">
        <title>Caerostris extrusa draft genome.</title>
        <authorList>
            <person name="Kono N."/>
            <person name="Arakawa K."/>
        </authorList>
    </citation>
    <scope>NUCLEOTIDE SEQUENCE [LARGE SCALE GENOMIC DNA]</scope>
</reference>
<evidence type="ECO:0000256" key="1">
    <source>
        <dbReference type="SAM" id="SignalP"/>
    </source>
</evidence>
<gene>
    <name evidence="2" type="ORF">CEXT_526661</name>
</gene>
<proteinExistence type="predicted"/>
<protein>
    <submittedName>
        <fullName evidence="2">Uncharacterized protein</fullName>
    </submittedName>
</protein>
<organism evidence="2 3">
    <name type="scientific">Caerostris extrusa</name>
    <name type="common">Bark spider</name>
    <name type="synonym">Caerostris bankana</name>
    <dbReference type="NCBI Taxonomy" id="172846"/>
    <lineage>
        <taxon>Eukaryota</taxon>
        <taxon>Metazoa</taxon>
        <taxon>Ecdysozoa</taxon>
        <taxon>Arthropoda</taxon>
        <taxon>Chelicerata</taxon>
        <taxon>Arachnida</taxon>
        <taxon>Araneae</taxon>
        <taxon>Araneomorphae</taxon>
        <taxon>Entelegynae</taxon>
        <taxon>Araneoidea</taxon>
        <taxon>Araneidae</taxon>
        <taxon>Caerostris</taxon>
    </lineage>
</organism>
<comment type="caution">
    <text evidence="2">The sequence shown here is derived from an EMBL/GenBank/DDBJ whole genome shotgun (WGS) entry which is preliminary data.</text>
</comment>
<sequence>MKCLFSHLLGIAVAHAWLEHDLPARVPLVANVPYPYGIVAPAPAVRGVTGSASNAYSAGLGYNYGYNVYDRRFNDVVLGYRGVVGLNAPLVGFRGIQGFRK</sequence>
<feature type="chain" id="PRO_5043383022" evidence="1">
    <location>
        <begin position="17"/>
        <end position="101"/>
    </location>
</feature>